<organism evidence="1 2">
    <name type="scientific">Desulfuromonas acetoxidans (strain DSM 684 / 11070)</name>
    <dbReference type="NCBI Taxonomy" id="281689"/>
    <lineage>
        <taxon>Bacteria</taxon>
        <taxon>Pseudomonadati</taxon>
        <taxon>Thermodesulfobacteriota</taxon>
        <taxon>Desulfuromonadia</taxon>
        <taxon>Desulfuromonadales</taxon>
        <taxon>Desulfuromonadaceae</taxon>
        <taxon>Desulfuromonas</taxon>
    </lineage>
</organism>
<proteinExistence type="predicted"/>
<reference evidence="1" key="2">
    <citation type="submission" date="2006-05" db="EMBL/GenBank/DDBJ databases">
        <title>Sequencing of the draft genome and assembly of Desulfuromonas acetoxidans DSM 684.</title>
        <authorList>
            <consortium name="US DOE Joint Genome Institute (JGI-PGF)"/>
            <person name="Copeland A."/>
            <person name="Lucas S."/>
            <person name="Lapidus A."/>
            <person name="Barry K."/>
            <person name="Detter J.C."/>
            <person name="Glavina del Rio T."/>
            <person name="Hammon N."/>
            <person name="Israni S."/>
            <person name="Dalin E."/>
            <person name="Tice H."/>
            <person name="Bruce D."/>
            <person name="Pitluck S."/>
            <person name="Richardson P."/>
        </authorList>
    </citation>
    <scope>NUCLEOTIDE SEQUENCE [LARGE SCALE GENOMIC DNA]</scope>
    <source>
        <strain evidence="1">DSM 684</strain>
    </source>
</reference>
<gene>
    <name evidence="1" type="ORF">Dace_0670</name>
</gene>
<accession>Q1JWT9</accession>
<protein>
    <submittedName>
        <fullName evidence="1">Phospholipase</fullName>
    </submittedName>
</protein>
<name>Q1JWT9_DESA6</name>
<dbReference type="ESTHER" id="desac-q1jwt9">
    <property type="family name" value="PlaB"/>
</dbReference>
<dbReference type="AlphaFoldDB" id="Q1JWT9"/>
<sequence>MRLIFVHGWSVTNTDTYGQLPEALQAASADYDLSLDLHHIYLGKYVSFHDEVTLDDIARGLHQALHDLPDNADQIQPFSCITHSTGGPVVRYWLNRFYGPEKLSATPLCHLVMLAPANHGSSLAILGKQRVGRIDAWFKGVEPGQRVLDWLCLGSERQRRLNESGLHYDYAAHNIYPFVLTGQGIDRKFYDFINNYLTEPGSDGVVRVAGANMNYRFFSVCQSDEVLRKSPYTTRLAYDKKHPVRTSPAVPLGVYNQYSHSGKDMGIMRSIKQDKGAAQPVVADILKCLQIESADGYQQRAEELNALTETMQTEACQQRDCDRYAMLVFRIKDDQGNTFSKDDYDILLLGGKSYQPNIMPKSFLRDRQMNGKTSNLVFYIDVDQFHQIKDSQFGIRVIARPQKGFSYYQWAEFRSDGVSLTDIVAPNQTTYVDITLKRCVDKNVFRFARGDEKRGSFKGVKADGGEIKDL</sequence>
<dbReference type="Gene3D" id="3.40.50.1820">
    <property type="entry name" value="alpha/beta hydrolase"/>
    <property type="match status" value="1"/>
</dbReference>
<dbReference type="SUPFAM" id="SSF53474">
    <property type="entry name" value="alpha/beta-Hydrolases"/>
    <property type="match status" value="1"/>
</dbReference>
<dbReference type="InterPro" id="IPR029058">
    <property type="entry name" value="AB_hydrolase_fold"/>
</dbReference>
<comment type="caution">
    <text evidence="1">The sequence shown here is derived from an EMBL/GenBank/DDBJ whole genome shotgun (WGS) entry which is preliminary data.</text>
</comment>
<evidence type="ECO:0000313" key="2">
    <source>
        <dbReference type="Proteomes" id="UP000005695"/>
    </source>
</evidence>
<keyword evidence="2" id="KW-1185">Reference proteome</keyword>
<dbReference type="RefSeq" id="WP_006002229.1">
    <property type="nucleotide sequence ID" value="NZ_AAEW02000019.1"/>
</dbReference>
<reference evidence="1" key="1">
    <citation type="submission" date="2006-05" db="EMBL/GenBank/DDBJ databases">
        <title>Annotation of the draft genome assembly of Desulfuromonas acetoxidans DSM 684.</title>
        <authorList>
            <consortium name="US DOE Joint Genome Institute (JGI-ORNL)"/>
            <person name="Larimer F."/>
            <person name="Land M."/>
            <person name="Hauser L."/>
        </authorList>
    </citation>
    <scope>NUCLEOTIDE SEQUENCE [LARGE SCALE GENOMIC DNA]</scope>
    <source>
        <strain evidence="1">DSM 684</strain>
    </source>
</reference>
<dbReference type="EMBL" id="AAEW02000019">
    <property type="protein sequence ID" value="EAT14705.1"/>
    <property type="molecule type" value="Genomic_DNA"/>
</dbReference>
<dbReference type="Proteomes" id="UP000005695">
    <property type="component" value="Unassembled WGS sequence"/>
</dbReference>
<evidence type="ECO:0000313" key="1">
    <source>
        <dbReference type="EMBL" id="EAT14705.1"/>
    </source>
</evidence>